<accession>A0AAN9ADK1</accession>
<comment type="caution">
    <text evidence="1">The sequence shown here is derived from an EMBL/GenBank/DDBJ whole genome shotgun (WGS) entry which is preliminary data.</text>
</comment>
<sequence>STKSRTPLLNASFGKRQGVSRELMVLPCLDVPALRSTIEAYVGLPSSEVMDTNC</sequence>
<keyword evidence="2" id="KW-1185">Reference proteome</keyword>
<organism evidence="1 2">
    <name type="scientific">Halocaridina rubra</name>
    <name type="common">Hawaiian red shrimp</name>
    <dbReference type="NCBI Taxonomy" id="373956"/>
    <lineage>
        <taxon>Eukaryota</taxon>
        <taxon>Metazoa</taxon>
        <taxon>Ecdysozoa</taxon>
        <taxon>Arthropoda</taxon>
        <taxon>Crustacea</taxon>
        <taxon>Multicrustacea</taxon>
        <taxon>Malacostraca</taxon>
        <taxon>Eumalacostraca</taxon>
        <taxon>Eucarida</taxon>
        <taxon>Decapoda</taxon>
        <taxon>Pleocyemata</taxon>
        <taxon>Caridea</taxon>
        <taxon>Atyoidea</taxon>
        <taxon>Atyidae</taxon>
        <taxon>Halocaridina</taxon>
    </lineage>
</organism>
<protein>
    <submittedName>
        <fullName evidence="1">Uncharacterized protein</fullName>
    </submittedName>
</protein>
<feature type="non-terminal residue" evidence="1">
    <location>
        <position position="54"/>
    </location>
</feature>
<gene>
    <name evidence="1" type="ORF">SK128_009078</name>
</gene>
<dbReference type="Proteomes" id="UP001381693">
    <property type="component" value="Unassembled WGS sequence"/>
</dbReference>
<evidence type="ECO:0000313" key="1">
    <source>
        <dbReference type="EMBL" id="KAK7084683.1"/>
    </source>
</evidence>
<dbReference type="EMBL" id="JAXCGZ010002008">
    <property type="protein sequence ID" value="KAK7084683.1"/>
    <property type="molecule type" value="Genomic_DNA"/>
</dbReference>
<reference evidence="1 2" key="1">
    <citation type="submission" date="2023-11" db="EMBL/GenBank/DDBJ databases">
        <title>Halocaridina rubra genome assembly.</title>
        <authorList>
            <person name="Smith C."/>
        </authorList>
    </citation>
    <scope>NUCLEOTIDE SEQUENCE [LARGE SCALE GENOMIC DNA]</scope>
    <source>
        <strain evidence="1">EP-1</strain>
        <tissue evidence="1">Whole</tissue>
    </source>
</reference>
<name>A0AAN9ADK1_HALRR</name>
<feature type="non-terminal residue" evidence="1">
    <location>
        <position position="1"/>
    </location>
</feature>
<evidence type="ECO:0000313" key="2">
    <source>
        <dbReference type="Proteomes" id="UP001381693"/>
    </source>
</evidence>
<proteinExistence type="predicted"/>
<dbReference type="AlphaFoldDB" id="A0AAN9ADK1"/>